<protein>
    <submittedName>
        <fullName evidence="4">F-box domain-containing protein</fullName>
    </submittedName>
</protein>
<dbReference type="EMBL" id="UYYG01000023">
    <property type="protein sequence ID" value="VDN51540.1"/>
    <property type="molecule type" value="Genomic_DNA"/>
</dbReference>
<keyword evidence="3" id="KW-1185">Reference proteome</keyword>
<sequence length="495" mass="56175">MEILNEDCLALIFHKLDFLNRVRLETVCYKWFHVLQIGAGYSNVTQVNMADFLPTNSTDYFQQEVITFAPIIMGIVQRCGCYINTISLGQRWSKISQNVIDTVTKYCNQLTTLDLGCIILDADISELLEQSSANLEILSLEETSWVQKENGDKVQDYFHKMIRLRKLNIRRAIFQLDKLHHLPQCLRSLEMSGVSSLTVKSFEQFLTSHLNLEELFICPLSIPENPIVSKVGSLSKLHSLQIGFIHSNDLSMQPLALCTTLQNLHIQNCNSLTTASLALILESLNSLLSLTIINCPWVLDYSSLASGRTIQILRIEHTHRITDDDIISIGVLKILKCLYISHCFNITSISILSVLRNCELIDIAINDCEGIGDEIFYSLASVQHMMRSISVQGCFNITSQGVALLALMKKLLELRELDLSHNRNINDLAILSIYNGMQMRKYEKTLEKKRVNKSKKKISKNLDGENLPMLTIYVFKTSLSPNIEERVADMIILID</sequence>
<dbReference type="InterPro" id="IPR001611">
    <property type="entry name" value="Leu-rich_rpt"/>
</dbReference>
<dbReference type="PANTHER" id="PTHR13318:SF50">
    <property type="entry name" value="F-BOX_LRR-REPEAT PROTEIN 7"/>
    <property type="match status" value="1"/>
</dbReference>
<dbReference type="Gene3D" id="3.80.10.10">
    <property type="entry name" value="Ribonuclease Inhibitor"/>
    <property type="match status" value="1"/>
</dbReference>
<dbReference type="WBParaSite" id="DME_0000689901-mRNA-1">
    <property type="protein sequence ID" value="DME_0000689901-mRNA-1"/>
    <property type="gene ID" value="DME_0000689901"/>
</dbReference>
<gene>
    <name evidence="1" type="ORF">DME_LOCUS1513</name>
</gene>
<dbReference type="Proteomes" id="UP000038040">
    <property type="component" value="Unplaced"/>
</dbReference>
<dbReference type="STRING" id="318479.A0A0N4UH90"/>
<dbReference type="Proteomes" id="UP000274756">
    <property type="component" value="Unassembled WGS sequence"/>
</dbReference>
<dbReference type="OrthoDB" id="10257471at2759"/>
<dbReference type="PANTHER" id="PTHR13318">
    <property type="entry name" value="PARTNER OF PAIRED, ISOFORM B-RELATED"/>
    <property type="match status" value="1"/>
</dbReference>
<accession>A0A0N4UH90</accession>
<dbReference type="GO" id="GO:0031146">
    <property type="term" value="P:SCF-dependent proteasomal ubiquitin-dependent protein catabolic process"/>
    <property type="evidence" value="ECO:0007669"/>
    <property type="project" value="TreeGrafter"/>
</dbReference>
<name>A0A0N4UH90_DRAME</name>
<dbReference type="InterPro" id="IPR006553">
    <property type="entry name" value="Leu-rich_rpt_Cys-con_subtyp"/>
</dbReference>
<reference evidence="1 3" key="2">
    <citation type="submission" date="2018-11" db="EMBL/GenBank/DDBJ databases">
        <authorList>
            <consortium name="Pathogen Informatics"/>
        </authorList>
    </citation>
    <scope>NUCLEOTIDE SEQUENCE [LARGE SCALE GENOMIC DNA]</scope>
</reference>
<dbReference type="SMART" id="SM00367">
    <property type="entry name" value="LRR_CC"/>
    <property type="match status" value="4"/>
</dbReference>
<evidence type="ECO:0000313" key="2">
    <source>
        <dbReference type="Proteomes" id="UP000038040"/>
    </source>
</evidence>
<reference evidence="4" key="1">
    <citation type="submission" date="2017-02" db="UniProtKB">
        <authorList>
            <consortium name="WormBaseParasite"/>
        </authorList>
    </citation>
    <scope>IDENTIFICATION</scope>
</reference>
<dbReference type="AlphaFoldDB" id="A0A0N4UH90"/>
<evidence type="ECO:0000313" key="1">
    <source>
        <dbReference type="EMBL" id="VDN51540.1"/>
    </source>
</evidence>
<dbReference type="InterPro" id="IPR032675">
    <property type="entry name" value="LRR_dom_sf"/>
</dbReference>
<evidence type="ECO:0000313" key="3">
    <source>
        <dbReference type="Proteomes" id="UP000274756"/>
    </source>
</evidence>
<dbReference type="GO" id="GO:0019005">
    <property type="term" value="C:SCF ubiquitin ligase complex"/>
    <property type="evidence" value="ECO:0007669"/>
    <property type="project" value="TreeGrafter"/>
</dbReference>
<organism evidence="2 4">
    <name type="scientific">Dracunculus medinensis</name>
    <name type="common">Guinea worm</name>
    <dbReference type="NCBI Taxonomy" id="318479"/>
    <lineage>
        <taxon>Eukaryota</taxon>
        <taxon>Metazoa</taxon>
        <taxon>Ecdysozoa</taxon>
        <taxon>Nematoda</taxon>
        <taxon>Chromadorea</taxon>
        <taxon>Rhabditida</taxon>
        <taxon>Spirurina</taxon>
        <taxon>Dracunculoidea</taxon>
        <taxon>Dracunculidae</taxon>
        <taxon>Dracunculus</taxon>
    </lineage>
</organism>
<evidence type="ECO:0000313" key="4">
    <source>
        <dbReference type="WBParaSite" id="DME_0000689901-mRNA-1"/>
    </source>
</evidence>
<dbReference type="SUPFAM" id="SSF52047">
    <property type="entry name" value="RNI-like"/>
    <property type="match status" value="1"/>
</dbReference>
<dbReference type="PROSITE" id="PS51450">
    <property type="entry name" value="LRR"/>
    <property type="match status" value="1"/>
</dbReference>
<proteinExistence type="predicted"/>